<dbReference type="InterPro" id="IPR009006">
    <property type="entry name" value="Ala_racemase/Decarboxylase_C"/>
</dbReference>
<evidence type="ECO:0000313" key="11">
    <source>
        <dbReference type="Proteomes" id="UP001523216"/>
    </source>
</evidence>
<keyword evidence="4" id="KW-0663">Pyridoxal phosphate</keyword>
<feature type="domain" description="Orn/DAP/Arg decarboxylase 2 N-terminal" evidence="9">
    <location>
        <begin position="31"/>
        <end position="263"/>
    </location>
</feature>
<dbReference type="InterPro" id="IPR000183">
    <property type="entry name" value="Orn/DAP/Arg_de-COase"/>
</dbReference>
<evidence type="ECO:0000256" key="2">
    <source>
        <dbReference type="ARBA" id="ARBA00008872"/>
    </source>
</evidence>
<dbReference type="EC" id="4.1.1.17" evidence="7"/>
<dbReference type="PANTHER" id="PTHR11482">
    <property type="entry name" value="ARGININE/DIAMINOPIMELATE/ORNITHINE DECARBOXYLASE"/>
    <property type="match status" value="1"/>
</dbReference>
<accession>A0ABT0Y3W1</accession>
<dbReference type="InterPro" id="IPR022657">
    <property type="entry name" value="De-COase2_CS"/>
</dbReference>
<comment type="caution">
    <text evidence="10">The sequence shown here is derived from an EMBL/GenBank/DDBJ whole genome shotgun (WGS) entry which is preliminary data.</text>
</comment>
<dbReference type="EMBL" id="JAMQOL010000034">
    <property type="protein sequence ID" value="MCM4080736.1"/>
    <property type="molecule type" value="Genomic_DNA"/>
</dbReference>
<evidence type="ECO:0000313" key="10">
    <source>
        <dbReference type="EMBL" id="MCM4080736.1"/>
    </source>
</evidence>
<name>A0ABT0Y3W1_9ACTN</name>
<evidence type="ECO:0000256" key="4">
    <source>
        <dbReference type="ARBA" id="ARBA00022898"/>
    </source>
</evidence>
<comment type="cofactor">
    <cofactor evidence="1">
        <name>pyridoxal 5'-phosphate</name>
        <dbReference type="ChEBI" id="CHEBI:597326"/>
    </cofactor>
</comment>
<dbReference type="InterPro" id="IPR002433">
    <property type="entry name" value="Orn_de-COase"/>
</dbReference>
<dbReference type="Gene3D" id="2.40.37.10">
    <property type="entry name" value="Lyase, Ornithine Decarboxylase, Chain A, domain 1"/>
    <property type="match status" value="1"/>
</dbReference>
<dbReference type="SUPFAM" id="SSF50621">
    <property type="entry name" value="Alanine racemase C-terminal domain-like"/>
    <property type="match status" value="1"/>
</dbReference>
<protein>
    <recommendedName>
        <fullName evidence="7">ornithine decarboxylase</fullName>
        <ecNumber evidence="7">4.1.1.17</ecNumber>
    </recommendedName>
</protein>
<evidence type="ECO:0000259" key="9">
    <source>
        <dbReference type="Pfam" id="PF02784"/>
    </source>
</evidence>
<dbReference type="InterPro" id="IPR022653">
    <property type="entry name" value="De-COase2_pyr-phos_BS"/>
</dbReference>
<evidence type="ECO:0000256" key="8">
    <source>
        <dbReference type="ARBA" id="ARBA00049127"/>
    </source>
</evidence>
<gene>
    <name evidence="10" type="ORF">LXN57_24460</name>
</gene>
<dbReference type="InterPro" id="IPR022644">
    <property type="entry name" value="De-COase2_N"/>
</dbReference>
<dbReference type="Gene3D" id="3.20.20.10">
    <property type="entry name" value="Alanine racemase"/>
    <property type="match status" value="1"/>
</dbReference>
<dbReference type="PROSITE" id="PS00879">
    <property type="entry name" value="ODR_DC_2_2"/>
    <property type="match status" value="1"/>
</dbReference>
<dbReference type="RefSeq" id="WP_251800512.1">
    <property type="nucleotide sequence ID" value="NZ_JAMQOL010000034.1"/>
</dbReference>
<dbReference type="Pfam" id="PF02784">
    <property type="entry name" value="Orn_Arg_deC_N"/>
    <property type="match status" value="1"/>
</dbReference>
<keyword evidence="11" id="KW-1185">Reference proteome</keyword>
<evidence type="ECO:0000256" key="3">
    <source>
        <dbReference type="ARBA" id="ARBA00022793"/>
    </source>
</evidence>
<proteinExistence type="inferred from homology"/>
<comment type="similarity">
    <text evidence="2">Belongs to the Orn/Lys/Arg decarboxylase class-II family.</text>
</comment>
<dbReference type="PRINTS" id="PR01182">
    <property type="entry name" value="ORNDCRBXLASE"/>
</dbReference>
<dbReference type="Proteomes" id="UP001523216">
    <property type="component" value="Unassembled WGS sequence"/>
</dbReference>
<dbReference type="PRINTS" id="PR01179">
    <property type="entry name" value="ODADCRBXLASE"/>
</dbReference>
<sequence length="380" mass="40541">MTVTADETAQPAIAAGPHQTPCLVIDVDVAREQYRRIADAFAGAHIHYAVKANPELPLLQALVAAGCRFDVASRAEIDLCLAAGASPGDLSYGHPIKKSEDIAYAYARGVRMFAFDSEGELDKIVRHAPGSSVLCRVLASSKGARWPLSRKFGCVPEMAVDLMKVAALRGLDPAGIAFHVGSQQLYPERWEPSVATAAAIFTELRESGISLRILNAGGGFPVSYRTPVAPISAYAAAIGAAVRRHFGLFTPSLMIEPGRYVAAPAGVLYTQVVLVARKSYDDDEPRWVYLDVGRFGGLAETEEEAIQYELSTVRAGPDGPVILAGPTCDSVDILYQHAPYDLPLDLAAGEVIRILGTGAYTATYSSVGFNGLPPLRTVVR</sequence>
<keyword evidence="5" id="KW-0456">Lyase</keyword>
<dbReference type="PROSITE" id="PS00878">
    <property type="entry name" value="ODR_DC_2_1"/>
    <property type="match status" value="1"/>
</dbReference>
<reference evidence="10 11" key="1">
    <citation type="submission" date="2022-06" db="EMBL/GenBank/DDBJ databases">
        <title>Actinoplanes abujensis sp. nov., isolated from Nigerian arid soil.</title>
        <authorList>
            <person name="Ding P."/>
        </authorList>
    </citation>
    <scope>NUCLEOTIDE SEQUENCE [LARGE SCALE GENOMIC DNA]</scope>
    <source>
        <strain evidence="11">TRM88002</strain>
    </source>
</reference>
<comment type="pathway">
    <text evidence="6">Amine and polyamine biosynthesis; putrescine biosynthesis via L-ornithine pathway; putrescine from L-ornithine: step 1/1.</text>
</comment>
<evidence type="ECO:0000256" key="1">
    <source>
        <dbReference type="ARBA" id="ARBA00001933"/>
    </source>
</evidence>
<dbReference type="PANTHER" id="PTHR11482:SF6">
    <property type="entry name" value="ORNITHINE DECARBOXYLASE 1-RELATED"/>
    <property type="match status" value="1"/>
</dbReference>
<evidence type="ECO:0000256" key="5">
    <source>
        <dbReference type="ARBA" id="ARBA00023239"/>
    </source>
</evidence>
<evidence type="ECO:0000256" key="7">
    <source>
        <dbReference type="ARBA" id="ARBA00034138"/>
    </source>
</evidence>
<dbReference type="CDD" id="cd00622">
    <property type="entry name" value="PLPDE_III_ODC"/>
    <property type="match status" value="1"/>
</dbReference>
<dbReference type="SUPFAM" id="SSF51419">
    <property type="entry name" value="PLP-binding barrel"/>
    <property type="match status" value="1"/>
</dbReference>
<keyword evidence="3" id="KW-0210">Decarboxylase</keyword>
<comment type="catalytic activity">
    <reaction evidence="8">
        <text>L-ornithine + H(+) = putrescine + CO2</text>
        <dbReference type="Rhea" id="RHEA:22964"/>
        <dbReference type="ChEBI" id="CHEBI:15378"/>
        <dbReference type="ChEBI" id="CHEBI:16526"/>
        <dbReference type="ChEBI" id="CHEBI:46911"/>
        <dbReference type="ChEBI" id="CHEBI:326268"/>
        <dbReference type="EC" id="4.1.1.17"/>
    </reaction>
</comment>
<evidence type="ECO:0000256" key="6">
    <source>
        <dbReference type="ARBA" id="ARBA00034115"/>
    </source>
</evidence>
<organism evidence="10 11">
    <name type="scientific">Paractinoplanes hotanensis</name>
    <dbReference type="NCBI Taxonomy" id="2906497"/>
    <lineage>
        <taxon>Bacteria</taxon>
        <taxon>Bacillati</taxon>
        <taxon>Actinomycetota</taxon>
        <taxon>Actinomycetes</taxon>
        <taxon>Micromonosporales</taxon>
        <taxon>Micromonosporaceae</taxon>
        <taxon>Paractinoplanes</taxon>
    </lineage>
</organism>
<dbReference type="InterPro" id="IPR029066">
    <property type="entry name" value="PLP-binding_barrel"/>
</dbReference>